<dbReference type="SUPFAM" id="SSF53613">
    <property type="entry name" value="Ribokinase-like"/>
    <property type="match status" value="1"/>
</dbReference>
<keyword evidence="8 17" id="KW-0521">NADP</keyword>
<evidence type="ECO:0000313" key="23">
    <source>
        <dbReference type="Proteomes" id="UP000076630"/>
    </source>
</evidence>
<evidence type="ECO:0000256" key="11">
    <source>
        <dbReference type="ARBA" id="ARBA00023235"/>
    </source>
</evidence>
<comment type="catalytic activity">
    <reaction evidence="16 17 19">
        <text>(6S)-NADPHX + ADP = AMP + phosphate + NADPH + H(+)</text>
        <dbReference type="Rhea" id="RHEA:32235"/>
        <dbReference type="ChEBI" id="CHEBI:15378"/>
        <dbReference type="ChEBI" id="CHEBI:43474"/>
        <dbReference type="ChEBI" id="CHEBI:57783"/>
        <dbReference type="ChEBI" id="CHEBI:64076"/>
        <dbReference type="ChEBI" id="CHEBI:456215"/>
        <dbReference type="ChEBI" id="CHEBI:456216"/>
        <dbReference type="EC" id="4.2.1.136"/>
    </reaction>
</comment>
<dbReference type="PROSITE" id="PS51383">
    <property type="entry name" value="YJEF_C_3"/>
    <property type="match status" value="1"/>
</dbReference>
<dbReference type="Proteomes" id="UP000076630">
    <property type="component" value="Unassembled WGS sequence"/>
</dbReference>
<dbReference type="InterPro" id="IPR029056">
    <property type="entry name" value="Ribokinase-like"/>
</dbReference>
<comment type="function">
    <text evidence="14 19">Bifunctional enzyme that catalyzes the epimerization of the S- and R-forms of NAD(P)HX and the dehydration of the S-form of NAD(P)HX at the expense of ADP, which is converted to AMP. This allows the repair of both epimers of NAD(P)HX, a damaged form of NAD(P)H that is a result of enzymatic or heat-dependent hydration.</text>
</comment>
<evidence type="ECO:0000256" key="16">
    <source>
        <dbReference type="ARBA" id="ARBA00049209"/>
    </source>
</evidence>
<keyword evidence="11 18" id="KW-0413">Isomerase</keyword>
<comment type="caution">
    <text evidence="18">Lacks conserved residue(s) required for the propagation of feature annotation.</text>
</comment>
<dbReference type="PANTHER" id="PTHR12592">
    <property type="entry name" value="ATP-DEPENDENT (S)-NAD(P)H-HYDRATE DEHYDRATASE FAMILY MEMBER"/>
    <property type="match status" value="1"/>
</dbReference>
<evidence type="ECO:0000256" key="4">
    <source>
        <dbReference type="ARBA" id="ARBA00009524"/>
    </source>
</evidence>
<feature type="binding site" evidence="17">
    <location>
        <position position="439"/>
    </location>
    <ligand>
        <name>AMP</name>
        <dbReference type="ChEBI" id="CHEBI:456215"/>
    </ligand>
</feature>
<evidence type="ECO:0000256" key="2">
    <source>
        <dbReference type="ARBA" id="ARBA00000909"/>
    </source>
</evidence>
<feature type="binding site" evidence="18">
    <location>
        <begin position="128"/>
        <end position="134"/>
    </location>
    <ligand>
        <name>(6S)-NADPHX</name>
        <dbReference type="ChEBI" id="CHEBI:64076"/>
    </ligand>
</feature>
<evidence type="ECO:0000256" key="12">
    <source>
        <dbReference type="ARBA" id="ARBA00023239"/>
    </source>
</evidence>
<evidence type="ECO:0000256" key="15">
    <source>
        <dbReference type="ARBA" id="ARBA00048238"/>
    </source>
</evidence>
<keyword evidence="7 17" id="KW-0067">ATP-binding</keyword>
<feature type="binding site" evidence="17">
    <location>
        <position position="324"/>
    </location>
    <ligand>
        <name>(6S)-NADPHX</name>
        <dbReference type="ChEBI" id="CHEBI:64076"/>
    </ligand>
</feature>
<comment type="function">
    <text evidence="17">Catalyzes the dehydration of the S-form of NAD(P)HX at the expense of ADP, which is converted to AMP. Together with NAD(P)HX epimerase, which catalyzes the epimerization of the S- and R-forms, the enzyme allows the repair of both epimers of NAD(P)HX, a damaged form of NAD(P)H that is a result of enzymatic or heat-dependent hydration.</text>
</comment>
<dbReference type="NCBIfam" id="TIGR00196">
    <property type="entry name" value="yjeF_cterm"/>
    <property type="match status" value="1"/>
</dbReference>
<dbReference type="InterPro" id="IPR017953">
    <property type="entry name" value="Carbohydrate_kinase_pred_CS"/>
</dbReference>
<feature type="binding site" evidence="18">
    <location>
        <position position="59"/>
    </location>
    <ligand>
        <name>K(+)</name>
        <dbReference type="ChEBI" id="CHEBI:29103"/>
    </ligand>
</feature>
<dbReference type="GO" id="GO:0052856">
    <property type="term" value="F:NAD(P)HX epimerase activity"/>
    <property type="evidence" value="ECO:0007669"/>
    <property type="project" value="UniProtKB-UniRule"/>
</dbReference>
<sequence length="501" mass="55030">MKIFTTAQMQALDKETVSNQYISSFKLMERATTKVFERLQTRHKLYQTSFVIFCGIGNNGGDGLTLARLLKEGGAMVKVFLVQTKKYSPDNAQNQDLLEDRDINVEKFTTKSKLKVKKDDVIVDALFGIGLHDPLEEEWRPIFDFLNETPCLERISIDIPSGLLADVSTPKDAIVFKADIVYTFQLPKTALLLSDAKEYVRELEILDIGSDSECIENTKSDSYYVEQEKVKGLVKSGTKFSSKDDFGRVLLIGGSKGMIGAMTLAAKSAMYTGSGVVTAYVPNCGYTIMQTVVPEVMCATCDNENHITTYPSLEHYNAVGIGCGIGLHKETATALITFLKENKDKKLVIDADALNIISEHKCLDKVPAESILTPHEKELKRLIGEWDNDFDKISKVKALAKKHNIVFVLKGAHTITIAPDETVYFNSSGNWGMATAGAGDTLTGMITSLVGQGYMSKEAAIIGVYLHGLAGDCAIEKIHPHSLVASDISKHISTAYNRLAD</sequence>
<dbReference type="PROSITE" id="PS51385">
    <property type="entry name" value="YJEF_N"/>
    <property type="match status" value="1"/>
</dbReference>
<dbReference type="InterPro" id="IPR036652">
    <property type="entry name" value="YjeF_N_dom_sf"/>
</dbReference>
<dbReference type="PIRSF" id="PIRSF017184">
    <property type="entry name" value="Nnr"/>
    <property type="match status" value="1"/>
</dbReference>
<dbReference type="EC" id="5.1.99.6" evidence="19"/>
<evidence type="ECO:0000313" key="22">
    <source>
        <dbReference type="EMBL" id="KZE81986.1"/>
    </source>
</evidence>
<keyword evidence="23" id="KW-1185">Reference proteome</keyword>
<name>A0A161U870_9FLAO</name>
<protein>
    <recommendedName>
        <fullName evidence="19">Bifunctional NAD(P)H-hydrate repair enzyme</fullName>
    </recommendedName>
    <alternativeName>
        <fullName evidence="19">Nicotinamide nucleotide repair protein</fullName>
    </alternativeName>
    <domain>
        <recommendedName>
            <fullName evidence="19">ADP-dependent (S)-NAD(P)H-hydrate dehydratase</fullName>
            <ecNumber evidence="19">4.2.1.136</ecNumber>
        </recommendedName>
        <alternativeName>
            <fullName evidence="19">ADP-dependent NAD(P)HX dehydratase</fullName>
        </alternativeName>
    </domain>
    <domain>
        <recommendedName>
            <fullName evidence="19">NAD(P)H-hydrate epimerase</fullName>
            <ecNumber evidence="19">5.1.99.6</ecNumber>
        </recommendedName>
    </domain>
</protein>
<comment type="catalytic activity">
    <reaction evidence="1 18 19">
        <text>(6R)-NADHX = (6S)-NADHX</text>
        <dbReference type="Rhea" id="RHEA:32215"/>
        <dbReference type="ChEBI" id="CHEBI:64074"/>
        <dbReference type="ChEBI" id="CHEBI:64075"/>
        <dbReference type="EC" id="5.1.99.6"/>
    </reaction>
</comment>
<comment type="cofactor">
    <cofactor evidence="18 19">
        <name>K(+)</name>
        <dbReference type="ChEBI" id="CHEBI:29103"/>
    </cofactor>
    <text evidence="18 19">Binds 1 potassium ion per subunit.</text>
</comment>
<dbReference type="EC" id="4.2.1.136" evidence="19"/>
<dbReference type="CDD" id="cd01171">
    <property type="entry name" value="YXKO-related"/>
    <property type="match status" value="1"/>
</dbReference>
<evidence type="ECO:0000256" key="7">
    <source>
        <dbReference type="ARBA" id="ARBA00022840"/>
    </source>
</evidence>
<dbReference type="HAMAP" id="MF_01966">
    <property type="entry name" value="NADHX_epimerase"/>
    <property type="match status" value="1"/>
</dbReference>
<keyword evidence="13" id="KW-0511">Multifunctional enzyme</keyword>
<dbReference type="GO" id="GO:0052855">
    <property type="term" value="F:ADP-dependent NAD(P)H-hydrate dehydratase activity"/>
    <property type="evidence" value="ECO:0007669"/>
    <property type="project" value="UniProtKB-UniRule"/>
</dbReference>
<evidence type="ECO:0000256" key="17">
    <source>
        <dbReference type="HAMAP-Rule" id="MF_01965"/>
    </source>
</evidence>
<dbReference type="RefSeq" id="WP_038984572.1">
    <property type="nucleotide sequence ID" value="NZ_JACAKC010000014.1"/>
</dbReference>
<feature type="domain" description="YjeF C-terminal" evidence="20">
    <location>
        <begin position="226"/>
        <end position="499"/>
    </location>
</feature>
<dbReference type="InterPro" id="IPR000631">
    <property type="entry name" value="CARKD"/>
</dbReference>
<evidence type="ECO:0000256" key="6">
    <source>
        <dbReference type="ARBA" id="ARBA00022741"/>
    </source>
</evidence>
<comment type="similarity">
    <text evidence="3 19">In the N-terminal section; belongs to the NnrE/AIBP family.</text>
</comment>
<comment type="caution">
    <text evidence="22">The sequence shown here is derived from an EMBL/GenBank/DDBJ whole genome shotgun (WGS) entry which is preliminary data.</text>
</comment>
<accession>A0A161U870</accession>
<evidence type="ECO:0000256" key="3">
    <source>
        <dbReference type="ARBA" id="ARBA00006001"/>
    </source>
</evidence>
<keyword evidence="5 18" id="KW-0479">Metal-binding</keyword>
<feature type="domain" description="YjeF N-terminal" evidence="21">
    <location>
        <begin position="9"/>
        <end position="216"/>
    </location>
</feature>
<dbReference type="GO" id="GO:0005524">
    <property type="term" value="F:ATP binding"/>
    <property type="evidence" value="ECO:0007669"/>
    <property type="project" value="UniProtKB-UniRule"/>
</dbReference>
<feature type="binding site" evidence="18">
    <location>
        <position position="161"/>
    </location>
    <ligand>
        <name>K(+)</name>
        <dbReference type="ChEBI" id="CHEBI:29103"/>
    </ligand>
</feature>
<dbReference type="PANTHER" id="PTHR12592:SF0">
    <property type="entry name" value="ATP-DEPENDENT (S)-NAD(P)H-HYDRATE DEHYDRATASE"/>
    <property type="match status" value="1"/>
</dbReference>
<comment type="similarity">
    <text evidence="18">Belongs to the NnrE/AIBP family.</text>
</comment>
<keyword evidence="12 17" id="KW-0456">Lyase</keyword>
<comment type="catalytic activity">
    <reaction evidence="2 18 19">
        <text>(6R)-NADPHX = (6S)-NADPHX</text>
        <dbReference type="Rhea" id="RHEA:32227"/>
        <dbReference type="ChEBI" id="CHEBI:64076"/>
        <dbReference type="ChEBI" id="CHEBI:64077"/>
        <dbReference type="EC" id="5.1.99.6"/>
    </reaction>
</comment>
<comment type="cofactor">
    <cofactor evidence="17">
        <name>Mg(2+)</name>
        <dbReference type="ChEBI" id="CHEBI:18420"/>
    </cofactor>
</comment>
<dbReference type="PROSITE" id="PS01050">
    <property type="entry name" value="YJEF_C_2"/>
    <property type="match status" value="1"/>
</dbReference>
<evidence type="ECO:0000256" key="14">
    <source>
        <dbReference type="ARBA" id="ARBA00025153"/>
    </source>
</evidence>
<evidence type="ECO:0000256" key="10">
    <source>
        <dbReference type="ARBA" id="ARBA00023027"/>
    </source>
</evidence>
<dbReference type="Pfam" id="PF03853">
    <property type="entry name" value="YjeF_N"/>
    <property type="match status" value="1"/>
</dbReference>
<dbReference type="GO" id="GO:0110051">
    <property type="term" value="P:metabolite repair"/>
    <property type="evidence" value="ECO:0007669"/>
    <property type="project" value="TreeGrafter"/>
</dbReference>
<feature type="binding site" evidence="17">
    <location>
        <position position="440"/>
    </location>
    <ligand>
        <name>(6S)-NADPHX</name>
        <dbReference type="ChEBI" id="CHEBI:64076"/>
    </ligand>
</feature>
<evidence type="ECO:0000256" key="13">
    <source>
        <dbReference type="ARBA" id="ARBA00023268"/>
    </source>
</evidence>
<keyword evidence="10 17" id="KW-0520">NAD</keyword>
<dbReference type="InterPro" id="IPR004443">
    <property type="entry name" value="YjeF_N_dom"/>
</dbReference>
<dbReference type="Gene3D" id="3.40.50.10260">
    <property type="entry name" value="YjeF N-terminal domain"/>
    <property type="match status" value="1"/>
</dbReference>
<feature type="binding site" evidence="18">
    <location>
        <begin position="58"/>
        <end position="62"/>
    </location>
    <ligand>
        <name>(6S)-NADPHX</name>
        <dbReference type="ChEBI" id="CHEBI:64076"/>
    </ligand>
</feature>
<organism evidence="22 23">
    <name type="scientific">Myroides marinus</name>
    <dbReference type="NCBI Taxonomy" id="703342"/>
    <lineage>
        <taxon>Bacteria</taxon>
        <taxon>Pseudomonadati</taxon>
        <taxon>Bacteroidota</taxon>
        <taxon>Flavobacteriia</taxon>
        <taxon>Flavobacteriales</taxon>
        <taxon>Flavobacteriaceae</taxon>
        <taxon>Myroides</taxon>
    </lineage>
</organism>
<reference evidence="22 23" key="1">
    <citation type="submission" date="2016-01" db="EMBL/GenBank/DDBJ databases">
        <title>Whole genome sequencing of Myroides marinus L41.</title>
        <authorList>
            <person name="Hong K.W."/>
        </authorList>
    </citation>
    <scope>NUCLEOTIDE SEQUENCE [LARGE SCALE GENOMIC DNA]</scope>
    <source>
        <strain evidence="22 23">L41</strain>
    </source>
</reference>
<feature type="binding site" evidence="17">
    <location>
        <position position="375"/>
    </location>
    <ligand>
        <name>(6S)-NADPHX</name>
        <dbReference type="ChEBI" id="CHEBI:64076"/>
    </ligand>
</feature>
<dbReference type="HAMAP" id="MF_01965">
    <property type="entry name" value="NADHX_dehydratase"/>
    <property type="match status" value="1"/>
</dbReference>
<feature type="binding site" evidence="17">
    <location>
        <begin position="410"/>
        <end position="414"/>
    </location>
    <ligand>
        <name>AMP</name>
        <dbReference type="ChEBI" id="CHEBI:456215"/>
    </ligand>
</feature>
<comment type="catalytic activity">
    <reaction evidence="15 17 19">
        <text>(6S)-NADHX + ADP = AMP + phosphate + NADH + H(+)</text>
        <dbReference type="Rhea" id="RHEA:32223"/>
        <dbReference type="ChEBI" id="CHEBI:15378"/>
        <dbReference type="ChEBI" id="CHEBI:43474"/>
        <dbReference type="ChEBI" id="CHEBI:57945"/>
        <dbReference type="ChEBI" id="CHEBI:64074"/>
        <dbReference type="ChEBI" id="CHEBI:456215"/>
        <dbReference type="ChEBI" id="CHEBI:456216"/>
        <dbReference type="EC" id="4.2.1.136"/>
    </reaction>
</comment>
<feature type="binding site" evidence="18">
    <location>
        <position position="124"/>
    </location>
    <ligand>
        <name>K(+)</name>
        <dbReference type="ChEBI" id="CHEBI:29103"/>
    </ligand>
</feature>
<dbReference type="GO" id="GO:0046496">
    <property type="term" value="P:nicotinamide nucleotide metabolic process"/>
    <property type="evidence" value="ECO:0007669"/>
    <property type="project" value="UniProtKB-UniRule"/>
</dbReference>
<dbReference type="GO" id="GO:0046872">
    <property type="term" value="F:metal ion binding"/>
    <property type="evidence" value="ECO:0007669"/>
    <property type="project" value="UniProtKB-UniRule"/>
</dbReference>
<gene>
    <name evidence="18" type="primary">nnrE</name>
    <name evidence="17" type="synonym">nnrD</name>
    <name evidence="22" type="ORF">AV926_07600</name>
</gene>
<dbReference type="SUPFAM" id="SSF64153">
    <property type="entry name" value="YjeF N-terminal domain-like"/>
    <property type="match status" value="1"/>
</dbReference>
<evidence type="ECO:0000256" key="5">
    <source>
        <dbReference type="ARBA" id="ARBA00022723"/>
    </source>
</evidence>
<comment type="similarity">
    <text evidence="17">Belongs to the NnrD/CARKD family.</text>
</comment>
<feature type="binding site" evidence="17">
    <location>
        <position position="261"/>
    </location>
    <ligand>
        <name>(6S)-NADPHX</name>
        <dbReference type="ChEBI" id="CHEBI:64076"/>
    </ligand>
</feature>
<dbReference type="OrthoDB" id="9806925at2"/>
<dbReference type="Gene3D" id="3.40.1190.20">
    <property type="match status" value="1"/>
</dbReference>
<feature type="binding site" evidence="18">
    <location>
        <position position="158"/>
    </location>
    <ligand>
        <name>(6S)-NADPHX</name>
        <dbReference type="ChEBI" id="CHEBI:64076"/>
    </ligand>
</feature>
<evidence type="ECO:0000256" key="19">
    <source>
        <dbReference type="PIRNR" id="PIRNR017184"/>
    </source>
</evidence>
<keyword evidence="9 18" id="KW-0630">Potassium</keyword>
<dbReference type="EMBL" id="LQNU01000049">
    <property type="protein sequence ID" value="KZE81986.1"/>
    <property type="molecule type" value="Genomic_DNA"/>
</dbReference>
<evidence type="ECO:0000256" key="18">
    <source>
        <dbReference type="HAMAP-Rule" id="MF_01966"/>
    </source>
</evidence>
<evidence type="ECO:0000256" key="9">
    <source>
        <dbReference type="ARBA" id="ARBA00022958"/>
    </source>
</evidence>
<dbReference type="AlphaFoldDB" id="A0A161U870"/>
<proteinExistence type="inferred from homology"/>
<comment type="subunit">
    <text evidence="17">Homotetramer.</text>
</comment>
<keyword evidence="6 17" id="KW-0547">Nucleotide-binding</keyword>
<evidence type="ECO:0000259" key="21">
    <source>
        <dbReference type="PROSITE" id="PS51385"/>
    </source>
</evidence>
<comment type="similarity">
    <text evidence="4 19">In the C-terminal section; belongs to the NnrD/CARKD family.</text>
</comment>
<evidence type="ECO:0000259" key="20">
    <source>
        <dbReference type="PROSITE" id="PS51383"/>
    </source>
</evidence>
<comment type="function">
    <text evidence="18">Catalyzes the epimerization of the S- and R-forms of NAD(P)HX, a damaged form of NAD(P)H that is a result of enzymatic or heat-dependent hydration. This is a prerequisite for the S-specific NAD(P)H-hydrate dehydratase to allow the repair of both epimers of NAD(P)HX.</text>
</comment>
<dbReference type="Pfam" id="PF01256">
    <property type="entry name" value="Carb_kinase"/>
    <property type="match status" value="1"/>
</dbReference>
<evidence type="ECO:0000256" key="1">
    <source>
        <dbReference type="ARBA" id="ARBA00000013"/>
    </source>
</evidence>
<dbReference type="InterPro" id="IPR030677">
    <property type="entry name" value="Nnr"/>
</dbReference>
<evidence type="ECO:0000256" key="8">
    <source>
        <dbReference type="ARBA" id="ARBA00022857"/>
    </source>
</evidence>
<dbReference type="NCBIfam" id="TIGR00197">
    <property type="entry name" value="yjeF_nterm"/>
    <property type="match status" value="1"/>
</dbReference>